<dbReference type="InterPro" id="IPR008201">
    <property type="entry name" value="HepT-like"/>
</dbReference>
<comment type="caution">
    <text evidence="6">The sequence shown here is derived from an EMBL/GenBank/DDBJ whole genome shotgun (WGS) entry which is preliminary data.</text>
</comment>
<dbReference type="Proteomes" id="UP000646053">
    <property type="component" value="Unassembled WGS sequence"/>
</dbReference>
<accession>A0A8J7Z126</accession>
<keyword evidence="5" id="KW-0378">Hydrolase</keyword>
<evidence type="ECO:0000313" key="6">
    <source>
        <dbReference type="EMBL" id="NDJ18342.1"/>
    </source>
</evidence>
<dbReference type="RefSeq" id="WP_162423870.1">
    <property type="nucleotide sequence ID" value="NZ_WVIE01000015.1"/>
</dbReference>
<evidence type="ECO:0000256" key="2">
    <source>
        <dbReference type="ARBA" id="ARBA00022649"/>
    </source>
</evidence>
<evidence type="ECO:0000256" key="3">
    <source>
        <dbReference type="ARBA" id="ARBA00022722"/>
    </source>
</evidence>
<keyword evidence="7" id="KW-1185">Reference proteome</keyword>
<name>A0A8J7Z126_9CYAN</name>
<sequence>MLDYACQAVRFLENKSRAEMDANEMLAAALFRCLEVIGEAASRITKERQRELPQIPWSTVISMRNCIIHGYFDIDLDVVWDTVTYNLPQLITELETIIAADIEE</sequence>
<dbReference type="GO" id="GO:0000166">
    <property type="term" value="F:nucleotide binding"/>
    <property type="evidence" value="ECO:0007669"/>
    <property type="project" value="UniProtKB-KW"/>
</dbReference>
<dbReference type="GO" id="GO:0004540">
    <property type="term" value="F:RNA nuclease activity"/>
    <property type="evidence" value="ECO:0007669"/>
    <property type="project" value="InterPro"/>
</dbReference>
<dbReference type="Pfam" id="PF01934">
    <property type="entry name" value="HepT-like"/>
    <property type="match status" value="1"/>
</dbReference>
<keyword evidence="2" id="KW-1277">Toxin-antitoxin system</keyword>
<organism evidence="6 7">
    <name type="scientific">Myxacorys almedinensis A</name>
    <dbReference type="NCBI Taxonomy" id="2690445"/>
    <lineage>
        <taxon>Bacteria</taxon>
        <taxon>Bacillati</taxon>
        <taxon>Cyanobacteriota</taxon>
        <taxon>Cyanophyceae</taxon>
        <taxon>Leptolyngbyales</taxon>
        <taxon>Leptolyngbyaceae</taxon>
        <taxon>Myxacorys</taxon>
        <taxon>Myxacorys almedinensis</taxon>
    </lineage>
</organism>
<dbReference type="EMBL" id="WVIE01000015">
    <property type="protein sequence ID" value="NDJ18342.1"/>
    <property type="molecule type" value="Genomic_DNA"/>
</dbReference>
<reference evidence="6" key="1">
    <citation type="submission" date="2019-12" db="EMBL/GenBank/DDBJ databases">
        <title>High-Quality draft genome sequences of three cyanobacteria isolated from the limestone walls of the Old Cathedral of Coimbra.</title>
        <authorList>
            <person name="Tiago I."/>
            <person name="Soares F."/>
            <person name="Portugal A."/>
        </authorList>
    </citation>
    <scope>NUCLEOTIDE SEQUENCE</scope>
    <source>
        <strain evidence="6">A</strain>
    </source>
</reference>
<keyword evidence="1" id="KW-0597">Phosphoprotein</keyword>
<dbReference type="PANTHER" id="PTHR34139:SF1">
    <property type="entry name" value="RNASE MJ1380-RELATED"/>
    <property type="match status" value="1"/>
</dbReference>
<evidence type="ECO:0000256" key="5">
    <source>
        <dbReference type="ARBA" id="ARBA00022801"/>
    </source>
</evidence>
<evidence type="ECO:0000313" key="7">
    <source>
        <dbReference type="Proteomes" id="UP000646053"/>
    </source>
</evidence>
<keyword evidence="3" id="KW-0540">Nuclease</keyword>
<dbReference type="GO" id="GO:0110001">
    <property type="term" value="C:toxin-antitoxin complex"/>
    <property type="evidence" value="ECO:0007669"/>
    <property type="project" value="InterPro"/>
</dbReference>
<protein>
    <submittedName>
        <fullName evidence="6">DUF86 domain-containing protein</fullName>
    </submittedName>
</protein>
<evidence type="ECO:0000256" key="1">
    <source>
        <dbReference type="ARBA" id="ARBA00022553"/>
    </source>
</evidence>
<dbReference type="AlphaFoldDB" id="A0A8J7Z126"/>
<evidence type="ECO:0000256" key="4">
    <source>
        <dbReference type="ARBA" id="ARBA00022741"/>
    </source>
</evidence>
<keyword evidence="4" id="KW-0547">Nucleotide-binding</keyword>
<dbReference type="PANTHER" id="PTHR34139">
    <property type="entry name" value="UPF0331 PROTEIN MJ0127"/>
    <property type="match status" value="1"/>
</dbReference>
<gene>
    <name evidence="6" type="ORF">GS601_13750</name>
</gene>
<proteinExistence type="predicted"/>
<dbReference type="GO" id="GO:0016787">
    <property type="term" value="F:hydrolase activity"/>
    <property type="evidence" value="ECO:0007669"/>
    <property type="project" value="UniProtKB-KW"/>
</dbReference>
<dbReference type="InterPro" id="IPR051813">
    <property type="entry name" value="HepT_RNase_toxin"/>
</dbReference>